<proteinExistence type="predicted"/>
<dbReference type="VEuPathDB" id="FungiDB:SPRG_13803"/>
<dbReference type="EMBL" id="KK583295">
    <property type="protein sequence ID" value="KDO21094.1"/>
    <property type="molecule type" value="Genomic_DNA"/>
</dbReference>
<reference evidence="1 2" key="1">
    <citation type="journal article" date="2013" name="PLoS Genet.">
        <title>Distinctive expansion of potential virulence genes in the genome of the oomycete fish pathogen Saprolegnia parasitica.</title>
        <authorList>
            <person name="Jiang R.H."/>
            <person name="de Bruijn I."/>
            <person name="Haas B.J."/>
            <person name="Belmonte R."/>
            <person name="Lobach L."/>
            <person name="Christie J."/>
            <person name="van den Ackerveken G."/>
            <person name="Bottin A."/>
            <person name="Bulone V."/>
            <person name="Diaz-Moreno S.M."/>
            <person name="Dumas B."/>
            <person name="Fan L."/>
            <person name="Gaulin E."/>
            <person name="Govers F."/>
            <person name="Grenville-Briggs L.J."/>
            <person name="Horner N.R."/>
            <person name="Levin J.Z."/>
            <person name="Mammella M."/>
            <person name="Meijer H.J."/>
            <person name="Morris P."/>
            <person name="Nusbaum C."/>
            <person name="Oome S."/>
            <person name="Phillips A.J."/>
            <person name="van Rooyen D."/>
            <person name="Rzeszutek E."/>
            <person name="Saraiva M."/>
            <person name="Secombes C.J."/>
            <person name="Seidl M.F."/>
            <person name="Snel B."/>
            <person name="Stassen J.H."/>
            <person name="Sykes S."/>
            <person name="Tripathy S."/>
            <person name="van den Berg H."/>
            <person name="Vega-Arreguin J.C."/>
            <person name="Wawra S."/>
            <person name="Young S.K."/>
            <person name="Zeng Q."/>
            <person name="Dieguez-Uribeondo J."/>
            <person name="Russ C."/>
            <person name="Tyler B.M."/>
            <person name="van West P."/>
        </authorList>
    </citation>
    <scope>NUCLEOTIDE SEQUENCE [LARGE SCALE GENOMIC DNA]</scope>
    <source>
        <strain evidence="1 2">CBS 223.65</strain>
    </source>
</reference>
<sequence>MPHPRPQLPTSAKESWDANLADLATILSRYKHELEKLLDSNAAKAPPSTPTKQVIAATSEGRVNAPPCTAETNEAAWTARVPVSRDVSRDAPECNVLPLEHNMSDSTTTECKIEDAMIASPGTNDLLAIPTTVQKPATFLTEKWFISAPPMPTSSDAASFRFRVFDAPVPTEPHVLSLDFVPMSLALPADGRRWNHTVASSLRPRCVDDSMWPLPASVSSGYRQKQDHLLHAGLHHRLWSSKSSIAASTTTSI</sequence>
<gene>
    <name evidence="1" type="ORF">SPRG_13803</name>
</gene>
<dbReference type="KEGG" id="spar:SPRG_13803"/>
<dbReference type="AlphaFoldDB" id="A0A067BRG1"/>
<dbReference type="Proteomes" id="UP000030745">
    <property type="component" value="Unassembled WGS sequence"/>
</dbReference>
<dbReference type="RefSeq" id="XP_012208189.1">
    <property type="nucleotide sequence ID" value="XM_012352799.1"/>
</dbReference>
<protein>
    <submittedName>
        <fullName evidence="1">Uncharacterized protein</fullName>
    </submittedName>
</protein>
<dbReference type="GeneID" id="24135654"/>
<accession>A0A067BRG1</accession>
<keyword evidence="2" id="KW-1185">Reference proteome</keyword>
<evidence type="ECO:0000313" key="1">
    <source>
        <dbReference type="EMBL" id="KDO21094.1"/>
    </source>
</evidence>
<organism evidence="1 2">
    <name type="scientific">Saprolegnia parasitica (strain CBS 223.65)</name>
    <dbReference type="NCBI Taxonomy" id="695850"/>
    <lineage>
        <taxon>Eukaryota</taxon>
        <taxon>Sar</taxon>
        <taxon>Stramenopiles</taxon>
        <taxon>Oomycota</taxon>
        <taxon>Saprolegniomycetes</taxon>
        <taxon>Saprolegniales</taxon>
        <taxon>Saprolegniaceae</taxon>
        <taxon>Saprolegnia</taxon>
    </lineage>
</organism>
<evidence type="ECO:0000313" key="2">
    <source>
        <dbReference type="Proteomes" id="UP000030745"/>
    </source>
</evidence>
<name>A0A067BRG1_SAPPC</name>